<dbReference type="Proteomes" id="UP001460270">
    <property type="component" value="Unassembled WGS sequence"/>
</dbReference>
<name>A0AAW0PUC6_9GOBI</name>
<keyword evidence="3" id="KW-1185">Reference proteome</keyword>
<gene>
    <name evidence="2" type="ORF">WMY93_005247</name>
</gene>
<dbReference type="EMBL" id="JBBPFD010000003">
    <property type="protein sequence ID" value="KAK7934351.1"/>
    <property type="molecule type" value="Genomic_DNA"/>
</dbReference>
<evidence type="ECO:0000313" key="2">
    <source>
        <dbReference type="EMBL" id="KAK7934351.1"/>
    </source>
</evidence>
<comment type="caution">
    <text evidence="2">The sequence shown here is derived from an EMBL/GenBank/DDBJ whole genome shotgun (WGS) entry which is preliminary data.</text>
</comment>
<sequence>MDISNDSTASPNSNKPIGNGSVVENGGCPTSSPEKREEHPSSNITAPAKPPEHQPLKKRQAQKSNSSKVFSFVTFCSI</sequence>
<feature type="region of interest" description="Disordered" evidence="1">
    <location>
        <begin position="1"/>
        <end position="67"/>
    </location>
</feature>
<evidence type="ECO:0000256" key="1">
    <source>
        <dbReference type="SAM" id="MobiDB-lite"/>
    </source>
</evidence>
<evidence type="ECO:0000313" key="3">
    <source>
        <dbReference type="Proteomes" id="UP001460270"/>
    </source>
</evidence>
<protein>
    <submittedName>
        <fullName evidence="2">Uncharacterized protein</fullName>
    </submittedName>
</protein>
<organism evidence="2 3">
    <name type="scientific">Mugilogobius chulae</name>
    <name type="common">yellowstripe goby</name>
    <dbReference type="NCBI Taxonomy" id="88201"/>
    <lineage>
        <taxon>Eukaryota</taxon>
        <taxon>Metazoa</taxon>
        <taxon>Chordata</taxon>
        <taxon>Craniata</taxon>
        <taxon>Vertebrata</taxon>
        <taxon>Euteleostomi</taxon>
        <taxon>Actinopterygii</taxon>
        <taxon>Neopterygii</taxon>
        <taxon>Teleostei</taxon>
        <taxon>Neoteleostei</taxon>
        <taxon>Acanthomorphata</taxon>
        <taxon>Gobiaria</taxon>
        <taxon>Gobiiformes</taxon>
        <taxon>Gobioidei</taxon>
        <taxon>Gobiidae</taxon>
        <taxon>Gobionellinae</taxon>
        <taxon>Mugilogobius</taxon>
    </lineage>
</organism>
<reference evidence="3" key="1">
    <citation type="submission" date="2024-04" db="EMBL/GenBank/DDBJ databases">
        <title>Salinicola lusitanus LLJ914,a marine bacterium isolated from the Okinawa Trough.</title>
        <authorList>
            <person name="Li J."/>
        </authorList>
    </citation>
    <scope>NUCLEOTIDE SEQUENCE [LARGE SCALE GENOMIC DNA]</scope>
</reference>
<dbReference type="AlphaFoldDB" id="A0AAW0PUC6"/>
<proteinExistence type="predicted"/>
<feature type="compositionally biased region" description="Polar residues" evidence="1">
    <location>
        <begin position="1"/>
        <end position="16"/>
    </location>
</feature>
<accession>A0AAW0PUC6</accession>